<evidence type="ECO:0000256" key="6">
    <source>
        <dbReference type="ARBA" id="ARBA00023012"/>
    </source>
</evidence>
<protein>
    <recommendedName>
        <fullName evidence="2">histidine kinase</fullName>
        <ecNumber evidence="2">2.7.13.3</ecNumber>
    </recommendedName>
</protein>
<dbReference type="Pfam" id="PF08448">
    <property type="entry name" value="PAS_4"/>
    <property type="match status" value="1"/>
</dbReference>
<dbReference type="InterPro" id="IPR050736">
    <property type="entry name" value="Sensor_HK_Regulatory"/>
</dbReference>
<evidence type="ECO:0000256" key="2">
    <source>
        <dbReference type="ARBA" id="ARBA00012438"/>
    </source>
</evidence>
<dbReference type="InterPro" id="IPR004358">
    <property type="entry name" value="Sig_transdc_His_kin-like_C"/>
</dbReference>
<feature type="domain" description="PAC" evidence="10">
    <location>
        <begin position="290"/>
        <end position="341"/>
    </location>
</feature>
<feature type="transmembrane region" description="Helical" evidence="8">
    <location>
        <begin position="143"/>
        <end position="166"/>
    </location>
</feature>
<dbReference type="InterPro" id="IPR035965">
    <property type="entry name" value="PAS-like_dom_sf"/>
</dbReference>
<dbReference type="CDD" id="cd00082">
    <property type="entry name" value="HisKA"/>
    <property type="match status" value="1"/>
</dbReference>
<dbReference type="CDD" id="cd00075">
    <property type="entry name" value="HATPase"/>
    <property type="match status" value="1"/>
</dbReference>
<organism evidence="11 12">
    <name type="scientific">Haloarcula salinisoli</name>
    <dbReference type="NCBI Taxonomy" id="2487746"/>
    <lineage>
        <taxon>Archaea</taxon>
        <taxon>Methanobacteriati</taxon>
        <taxon>Methanobacteriota</taxon>
        <taxon>Stenosarchaea group</taxon>
        <taxon>Halobacteria</taxon>
        <taxon>Halobacteriales</taxon>
        <taxon>Haloarculaceae</taxon>
        <taxon>Haloarcula</taxon>
    </lineage>
</organism>
<feature type="transmembrane region" description="Helical" evidence="8">
    <location>
        <begin position="178"/>
        <end position="199"/>
    </location>
</feature>
<keyword evidence="5" id="KW-0418">Kinase</keyword>
<comment type="caution">
    <text evidence="11">The sequence shown here is derived from an EMBL/GenBank/DDBJ whole genome shotgun (WGS) entry which is preliminary data.</text>
</comment>
<dbReference type="Pfam" id="PF02518">
    <property type="entry name" value="HATPase_c"/>
    <property type="match status" value="1"/>
</dbReference>
<dbReference type="InterPro" id="IPR005467">
    <property type="entry name" value="His_kinase_dom"/>
</dbReference>
<keyword evidence="8" id="KW-0812">Transmembrane</keyword>
<keyword evidence="12" id="KW-1185">Reference proteome</keyword>
<dbReference type="InterPro" id="IPR003661">
    <property type="entry name" value="HisK_dim/P_dom"/>
</dbReference>
<dbReference type="PRINTS" id="PR00344">
    <property type="entry name" value="BCTRLSENSOR"/>
</dbReference>
<dbReference type="Gene3D" id="3.30.450.20">
    <property type="entry name" value="PAS domain"/>
    <property type="match status" value="1"/>
</dbReference>
<dbReference type="InterPro" id="IPR013656">
    <property type="entry name" value="PAS_4"/>
</dbReference>
<evidence type="ECO:0000313" key="11">
    <source>
        <dbReference type="EMBL" id="MBX0302485.1"/>
    </source>
</evidence>
<dbReference type="InterPro" id="IPR031621">
    <property type="entry name" value="HisKA_7TM"/>
</dbReference>
<dbReference type="GO" id="GO:0000155">
    <property type="term" value="F:phosphorelay sensor kinase activity"/>
    <property type="evidence" value="ECO:0007669"/>
    <property type="project" value="InterPro"/>
</dbReference>
<evidence type="ECO:0000256" key="1">
    <source>
        <dbReference type="ARBA" id="ARBA00000085"/>
    </source>
</evidence>
<dbReference type="Pfam" id="PF16927">
    <property type="entry name" value="HisKA_7TM"/>
    <property type="match status" value="1"/>
</dbReference>
<keyword evidence="3" id="KW-0597">Phosphoprotein</keyword>
<evidence type="ECO:0000256" key="3">
    <source>
        <dbReference type="ARBA" id="ARBA00022553"/>
    </source>
</evidence>
<dbReference type="SUPFAM" id="SSF55874">
    <property type="entry name" value="ATPase domain of HSP90 chaperone/DNA topoisomerase II/histidine kinase"/>
    <property type="match status" value="1"/>
</dbReference>
<evidence type="ECO:0000313" key="12">
    <source>
        <dbReference type="Proteomes" id="UP000783863"/>
    </source>
</evidence>
<sequence>MPVDPQFVGLLQILLGVVSLFFLKPAYDNRDRAGSWSFAVLCVGIGVYGLSAGLDWFVSGYALSHLVFTFRSLGGVLITTAWLLLALSVTDRLPVTRRHGAAFASYVVATQLFFWTDPLHHLVVAPGSTMNGANFDPTIGVGLWAILGVGYLATFVGTGLLAADALRSTGIRRRQRLVLSLAIVPTLLGSLATVSGVTVYDYTPLGYALTATMFAWALFSGRFLDLTPVARRTALGEMSDAVVTLDDGNRVVDCNRRARELFDADDDYTGKSAADFFPSVVGELDSFDDVETETEIQIRPDDRDRHFSLSVSPVTRRGHSGRVVVLRDITDRKRREQELERQNERLDRFASMVGHDLRNPLTVAAGQLALAEAKCESDVVREHVEAVERSHERMDAMVEDLLTLARSGQRVEETEPVELAALAREAWTHAEVEGCELDMAVPDDVTIAADHDRLLHVFENCFRNAAEHGSAGNQNAARSDDAAEHGSANPDSQARQDAAEHNDGSVTVRVGLLGETGDGLLGFFIEDDGEGIPAADRDRVFDHGYTTGEAGTGLGLFIVKDIVDAHGWDVRVTEGTDGGARFEVTGVEPGDG</sequence>
<feature type="transmembrane region" description="Helical" evidence="8">
    <location>
        <begin position="6"/>
        <end position="23"/>
    </location>
</feature>
<dbReference type="SUPFAM" id="SSF55785">
    <property type="entry name" value="PYP-like sensor domain (PAS domain)"/>
    <property type="match status" value="1"/>
</dbReference>
<dbReference type="Gene3D" id="1.10.287.130">
    <property type="match status" value="1"/>
</dbReference>
<dbReference type="SMART" id="SM00388">
    <property type="entry name" value="HisKA"/>
    <property type="match status" value="1"/>
</dbReference>
<dbReference type="NCBIfam" id="TIGR00229">
    <property type="entry name" value="sensory_box"/>
    <property type="match status" value="1"/>
</dbReference>
<keyword evidence="8" id="KW-0472">Membrane</keyword>
<dbReference type="PANTHER" id="PTHR43711">
    <property type="entry name" value="TWO-COMPONENT HISTIDINE KINASE"/>
    <property type="match status" value="1"/>
</dbReference>
<feature type="transmembrane region" description="Helical" evidence="8">
    <location>
        <begin position="205"/>
        <end position="224"/>
    </location>
</feature>
<accession>A0A8J8CBJ9</accession>
<evidence type="ECO:0000256" key="8">
    <source>
        <dbReference type="SAM" id="Phobius"/>
    </source>
</evidence>
<dbReference type="Pfam" id="PF00512">
    <property type="entry name" value="HisKA"/>
    <property type="match status" value="1"/>
</dbReference>
<dbReference type="InterPro" id="IPR036890">
    <property type="entry name" value="HATPase_C_sf"/>
</dbReference>
<dbReference type="CDD" id="cd00130">
    <property type="entry name" value="PAS"/>
    <property type="match status" value="1"/>
</dbReference>
<keyword evidence="6" id="KW-0902">Two-component regulatory system</keyword>
<dbReference type="AlphaFoldDB" id="A0A8J8CBJ9"/>
<gene>
    <name evidence="11" type="ORF">EGD98_02240</name>
</gene>
<feature type="transmembrane region" description="Helical" evidence="8">
    <location>
        <begin position="66"/>
        <end position="89"/>
    </location>
</feature>
<proteinExistence type="predicted"/>
<dbReference type="InterPro" id="IPR003594">
    <property type="entry name" value="HATPase_dom"/>
</dbReference>
<feature type="transmembrane region" description="Helical" evidence="8">
    <location>
        <begin position="101"/>
        <end position="123"/>
    </location>
</feature>
<evidence type="ECO:0000259" key="10">
    <source>
        <dbReference type="PROSITE" id="PS50113"/>
    </source>
</evidence>
<evidence type="ECO:0000256" key="4">
    <source>
        <dbReference type="ARBA" id="ARBA00022679"/>
    </source>
</evidence>
<keyword evidence="4" id="KW-0808">Transferase</keyword>
<feature type="region of interest" description="Disordered" evidence="7">
    <location>
        <begin position="469"/>
        <end position="503"/>
    </location>
</feature>
<dbReference type="InterPro" id="IPR000014">
    <property type="entry name" value="PAS"/>
</dbReference>
<feature type="transmembrane region" description="Helical" evidence="8">
    <location>
        <begin position="35"/>
        <end position="54"/>
    </location>
</feature>
<dbReference type="SMART" id="SM00387">
    <property type="entry name" value="HATPase_c"/>
    <property type="match status" value="1"/>
</dbReference>
<dbReference type="PANTHER" id="PTHR43711:SF1">
    <property type="entry name" value="HISTIDINE KINASE 1"/>
    <property type="match status" value="1"/>
</dbReference>
<dbReference type="Gene3D" id="3.30.565.10">
    <property type="entry name" value="Histidine kinase-like ATPase, C-terminal domain"/>
    <property type="match status" value="1"/>
</dbReference>
<dbReference type="Proteomes" id="UP000783863">
    <property type="component" value="Unassembled WGS sequence"/>
</dbReference>
<dbReference type="PROSITE" id="PS50109">
    <property type="entry name" value="HIS_KIN"/>
    <property type="match status" value="1"/>
</dbReference>
<name>A0A8J8CBJ9_9EURY</name>
<feature type="domain" description="Histidine kinase" evidence="9">
    <location>
        <begin position="352"/>
        <end position="585"/>
    </location>
</feature>
<dbReference type="PROSITE" id="PS50113">
    <property type="entry name" value="PAC"/>
    <property type="match status" value="1"/>
</dbReference>
<evidence type="ECO:0000259" key="9">
    <source>
        <dbReference type="PROSITE" id="PS50109"/>
    </source>
</evidence>
<dbReference type="InterPro" id="IPR000700">
    <property type="entry name" value="PAS-assoc_C"/>
</dbReference>
<dbReference type="SUPFAM" id="SSF47384">
    <property type="entry name" value="Homodimeric domain of signal transducing histidine kinase"/>
    <property type="match status" value="1"/>
</dbReference>
<evidence type="ECO:0000256" key="5">
    <source>
        <dbReference type="ARBA" id="ARBA00022777"/>
    </source>
</evidence>
<keyword evidence="8" id="KW-1133">Transmembrane helix</keyword>
<dbReference type="EMBL" id="RKLQ01000001">
    <property type="protein sequence ID" value="MBX0302485.1"/>
    <property type="molecule type" value="Genomic_DNA"/>
</dbReference>
<comment type="catalytic activity">
    <reaction evidence="1">
        <text>ATP + protein L-histidine = ADP + protein N-phospho-L-histidine.</text>
        <dbReference type="EC" id="2.7.13.3"/>
    </reaction>
</comment>
<evidence type="ECO:0000256" key="7">
    <source>
        <dbReference type="SAM" id="MobiDB-lite"/>
    </source>
</evidence>
<dbReference type="RefSeq" id="WP_220586722.1">
    <property type="nucleotide sequence ID" value="NZ_RKLQ01000001.1"/>
</dbReference>
<dbReference type="InterPro" id="IPR036097">
    <property type="entry name" value="HisK_dim/P_sf"/>
</dbReference>
<dbReference type="EC" id="2.7.13.3" evidence="2"/>
<reference evidence="11" key="1">
    <citation type="submission" date="2021-06" db="EMBL/GenBank/DDBJ databases">
        <title>Halomicroarcula sp. F24A a new haloarchaeum isolated from saline soil.</title>
        <authorList>
            <person name="Duran-Viseras A."/>
            <person name="Sanchez-Porro C."/>
            <person name="Ventosa A."/>
        </authorList>
    </citation>
    <scope>NUCLEOTIDE SEQUENCE</scope>
    <source>
        <strain evidence="11">F24A</strain>
    </source>
</reference>